<feature type="transmembrane region" description="Helical" evidence="1">
    <location>
        <begin position="133"/>
        <end position="151"/>
    </location>
</feature>
<keyword evidence="1" id="KW-0812">Transmembrane</keyword>
<proteinExistence type="predicted"/>
<keyword evidence="1" id="KW-1133">Transmembrane helix</keyword>
<dbReference type="EMBL" id="JAGWCR010000001">
    <property type="protein sequence ID" value="MBS3647452.1"/>
    <property type="molecule type" value="Genomic_DNA"/>
</dbReference>
<feature type="transmembrane region" description="Helical" evidence="1">
    <location>
        <begin position="111"/>
        <end position="128"/>
    </location>
</feature>
<organism evidence="3 4">
    <name type="scientific">Pseudaminobacter soli</name>
    <name type="common">ex Zhang et al. 2022</name>
    <dbReference type="NCBI Taxonomy" id="2831468"/>
    <lineage>
        <taxon>Bacteria</taxon>
        <taxon>Pseudomonadati</taxon>
        <taxon>Pseudomonadota</taxon>
        <taxon>Alphaproteobacteria</taxon>
        <taxon>Hyphomicrobiales</taxon>
        <taxon>Phyllobacteriaceae</taxon>
        <taxon>Pseudaminobacter</taxon>
    </lineage>
</organism>
<evidence type="ECO:0000256" key="1">
    <source>
        <dbReference type="SAM" id="Phobius"/>
    </source>
</evidence>
<evidence type="ECO:0000256" key="2">
    <source>
        <dbReference type="SAM" id="SignalP"/>
    </source>
</evidence>
<evidence type="ECO:0000313" key="4">
    <source>
        <dbReference type="Proteomes" id="UP000680348"/>
    </source>
</evidence>
<feature type="transmembrane region" description="Helical" evidence="1">
    <location>
        <begin position="38"/>
        <end position="58"/>
    </location>
</feature>
<feature type="transmembrane region" description="Helical" evidence="1">
    <location>
        <begin position="70"/>
        <end position="91"/>
    </location>
</feature>
<comment type="caution">
    <text evidence="3">The sequence shown here is derived from an EMBL/GenBank/DDBJ whole genome shotgun (WGS) entry which is preliminary data.</text>
</comment>
<dbReference type="Proteomes" id="UP000680348">
    <property type="component" value="Unassembled WGS sequence"/>
</dbReference>
<accession>A0A942DVY0</accession>
<keyword evidence="1" id="KW-0472">Membrane</keyword>
<protein>
    <submittedName>
        <fullName evidence="3">Uncharacterized protein</fullName>
    </submittedName>
</protein>
<feature type="chain" id="PRO_5037810959" evidence="2">
    <location>
        <begin position="23"/>
        <end position="154"/>
    </location>
</feature>
<gene>
    <name evidence="3" type="ORF">KEU06_02285</name>
</gene>
<feature type="signal peptide" evidence="2">
    <location>
        <begin position="1"/>
        <end position="22"/>
    </location>
</feature>
<dbReference type="AlphaFoldDB" id="A0A942DVY0"/>
<keyword evidence="2" id="KW-0732">Signal</keyword>
<name>A0A942DVY0_9HYPH</name>
<reference evidence="3" key="1">
    <citation type="submission" date="2021-04" db="EMBL/GenBank/DDBJ databases">
        <title>Pseudaminobacter soli sp. nov., isolated from paddy soil contaminated by heavy metals.</title>
        <authorList>
            <person name="Zhang K."/>
        </authorList>
    </citation>
    <scope>NUCLEOTIDE SEQUENCE</scope>
    <source>
        <strain evidence="3">19-2017</strain>
    </source>
</reference>
<evidence type="ECO:0000313" key="3">
    <source>
        <dbReference type="EMBL" id="MBS3647452.1"/>
    </source>
</evidence>
<sequence>MPSLRTAVLGALLWASVMAASAAFDVLIQGWQTPSQIIEVAILYAVGAAIAFPFAYALTRLVAGGRHLEARLAAALLCFTAVTIGTTALVYALDYRTYYAAWHAEALSIRWFFEFAFTILGALVQFVVSGVRLYFPIGFVGLLAVSCWFARHAR</sequence>
<keyword evidence="4" id="KW-1185">Reference proteome</keyword>